<keyword evidence="1" id="KW-0472">Membrane</keyword>
<keyword evidence="1" id="KW-1133">Transmembrane helix</keyword>
<dbReference type="EMBL" id="JAAFYZ010000031">
    <property type="protein sequence ID" value="MBS2547585.1"/>
    <property type="molecule type" value="Genomic_DNA"/>
</dbReference>
<dbReference type="Proteomes" id="UP000730482">
    <property type="component" value="Unassembled WGS sequence"/>
</dbReference>
<evidence type="ECO:0008006" key="4">
    <source>
        <dbReference type="Google" id="ProtNLM"/>
    </source>
</evidence>
<proteinExistence type="predicted"/>
<evidence type="ECO:0000256" key="1">
    <source>
        <dbReference type="SAM" id="Phobius"/>
    </source>
</evidence>
<protein>
    <recommendedName>
        <fullName evidence="4">Alkaline shock response membrane anchor protein AmaP</fullName>
    </recommendedName>
</protein>
<name>A0ABS5KNJ6_9ACTN</name>
<accession>A0ABS5KNJ6</accession>
<feature type="transmembrane region" description="Helical" evidence="1">
    <location>
        <begin position="67"/>
        <end position="89"/>
    </location>
</feature>
<keyword evidence="1" id="KW-0812">Transmembrane</keyword>
<reference evidence="2 3" key="1">
    <citation type="submission" date="2020-02" db="EMBL/GenBank/DDBJ databases">
        <title>Acidophilic actinobacteria isolated from forest soil.</title>
        <authorList>
            <person name="Golinska P."/>
        </authorList>
    </citation>
    <scope>NUCLEOTIDE SEQUENCE [LARGE SCALE GENOMIC DNA]</scope>
    <source>
        <strain evidence="2 3">NL8</strain>
    </source>
</reference>
<organism evidence="2 3">
    <name type="scientific">Catenulispora pinistramenti</name>
    <dbReference type="NCBI Taxonomy" id="2705254"/>
    <lineage>
        <taxon>Bacteria</taxon>
        <taxon>Bacillati</taxon>
        <taxon>Actinomycetota</taxon>
        <taxon>Actinomycetes</taxon>
        <taxon>Catenulisporales</taxon>
        <taxon>Catenulisporaceae</taxon>
        <taxon>Catenulispora</taxon>
    </lineage>
</organism>
<gene>
    <name evidence="2" type="ORF">KGQ19_11950</name>
</gene>
<evidence type="ECO:0000313" key="2">
    <source>
        <dbReference type="EMBL" id="MBS2547585.1"/>
    </source>
</evidence>
<dbReference type="RefSeq" id="WP_212009170.1">
    <property type="nucleotide sequence ID" value="NZ_JAAFYZ010000031.1"/>
</dbReference>
<comment type="caution">
    <text evidence="2">The sequence shown here is derived from an EMBL/GenBank/DDBJ whole genome shotgun (WGS) entry which is preliminary data.</text>
</comment>
<keyword evidence="3" id="KW-1185">Reference proteome</keyword>
<evidence type="ECO:0000313" key="3">
    <source>
        <dbReference type="Proteomes" id="UP000730482"/>
    </source>
</evidence>
<sequence length="193" mass="20890">MTTVIVNRLLLAVLGLVCVALGLWLLTARYAAHLLPGSAVRYVATGPDRSLAGPTTRSHLREAVHGWYLPGALTAVCLLAALFLVWQYVAVRMRTLRLGTARVDAQTLARRICAEARDLDEVASARAHFVTTDPPRLRLILRPRPEAEPARLLAGVRSDIVPGIGTACGGAVPGIEIRIVGRRSRRGRPARVK</sequence>